<feature type="transmembrane region" description="Helical" evidence="1">
    <location>
        <begin position="106"/>
        <end position="123"/>
    </location>
</feature>
<feature type="domain" description="CAAX prenyl protease 2/Lysostaphin resistance protein A-like" evidence="2">
    <location>
        <begin position="104"/>
        <end position="192"/>
    </location>
</feature>
<organism evidence="3 4">
    <name type="scientific">Planomicrobium soli</name>
    <dbReference type="NCBI Taxonomy" id="1176648"/>
    <lineage>
        <taxon>Bacteria</taxon>
        <taxon>Bacillati</taxon>
        <taxon>Bacillota</taxon>
        <taxon>Bacilli</taxon>
        <taxon>Bacillales</taxon>
        <taxon>Caryophanaceae</taxon>
        <taxon>Planomicrobium</taxon>
    </lineage>
</organism>
<dbReference type="OrthoDB" id="1903300at2"/>
<dbReference type="GO" id="GO:0080120">
    <property type="term" value="P:CAAX-box protein maturation"/>
    <property type="evidence" value="ECO:0007669"/>
    <property type="project" value="UniProtKB-ARBA"/>
</dbReference>
<gene>
    <name evidence="3" type="ORF">B0H99_1171</name>
</gene>
<protein>
    <recommendedName>
        <fullName evidence="2">CAAX prenyl protease 2/Lysostaphin resistance protein A-like domain-containing protein</fullName>
    </recommendedName>
</protein>
<evidence type="ECO:0000313" key="4">
    <source>
        <dbReference type="Proteomes" id="UP000242682"/>
    </source>
</evidence>
<dbReference type="GO" id="GO:0004175">
    <property type="term" value="F:endopeptidase activity"/>
    <property type="evidence" value="ECO:0007669"/>
    <property type="project" value="UniProtKB-ARBA"/>
</dbReference>
<name>A0A2P8G147_9BACL</name>
<proteinExistence type="predicted"/>
<feature type="transmembrane region" description="Helical" evidence="1">
    <location>
        <begin position="29"/>
        <end position="50"/>
    </location>
</feature>
<keyword evidence="1" id="KW-0472">Membrane</keyword>
<keyword evidence="1" id="KW-0812">Transmembrane</keyword>
<dbReference type="InterPro" id="IPR003675">
    <property type="entry name" value="Rce1/LyrA-like_dom"/>
</dbReference>
<comment type="caution">
    <text evidence="3">The sequence shown here is derived from an EMBL/GenBank/DDBJ whole genome shotgun (WGS) entry which is preliminary data.</text>
</comment>
<feature type="transmembrane region" description="Helical" evidence="1">
    <location>
        <begin position="62"/>
        <end position="86"/>
    </location>
</feature>
<keyword evidence="4" id="KW-1185">Reference proteome</keyword>
<reference evidence="3 4" key="1">
    <citation type="submission" date="2018-03" db="EMBL/GenBank/DDBJ databases">
        <title>Genomic Encyclopedia of Type Strains, Phase III (KMG-III): the genomes of soil and plant-associated and newly described type strains.</title>
        <authorList>
            <person name="Whitman W."/>
        </authorList>
    </citation>
    <scope>NUCLEOTIDE SEQUENCE [LARGE SCALE GENOMIC DNA]</scope>
    <source>
        <strain evidence="3 4">CGMCC 1.12259</strain>
    </source>
</reference>
<dbReference type="Pfam" id="PF02517">
    <property type="entry name" value="Rce1-like"/>
    <property type="match status" value="1"/>
</dbReference>
<evidence type="ECO:0000313" key="3">
    <source>
        <dbReference type="EMBL" id="PSL27689.1"/>
    </source>
</evidence>
<evidence type="ECO:0000256" key="1">
    <source>
        <dbReference type="SAM" id="Phobius"/>
    </source>
</evidence>
<accession>A0A2P8G147</accession>
<feature type="transmembrane region" description="Helical" evidence="1">
    <location>
        <begin position="159"/>
        <end position="176"/>
    </location>
</feature>
<keyword evidence="1" id="KW-1133">Transmembrane helix</keyword>
<dbReference type="EMBL" id="PYAT01000017">
    <property type="protein sequence ID" value="PSL27689.1"/>
    <property type="molecule type" value="Genomic_DNA"/>
</dbReference>
<dbReference type="Proteomes" id="UP000242682">
    <property type="component" value="Unassembled WGS sequence"/>
</dbReference>
<feature type="transmembrane region" description="Helical" evidence="1">
    <location>
        <begin position="183"/>
        <end position="204"/>
    </location>
</feature>
<feature type="transmembrane region" description="Helical" evidence="1">
    <location>
        <begin position="135"/>
        <end position="153"/>
    </location>
</feature>
<dbReference type="RefSeq" id="WP_106534618.1">
    <property type="nucleotide sequence ID" value="NZ_PYAT01000017.1"/>
</dbReference>
<evidence type="ECO:0000259" key="2">
    <source>
        <dbReference type="Pfam" id="PF02517"/>
    </source>
</evidence>
<dbReference type="AlphaFoldDB" id="A0A2P8G147"/>
<sequence length="205" mass="23276">MLRFFASHKLLLFLPLAYGLYYWSFDKTSTFWYMYTFALLVLMSASIVFSDISDELPTWKSMIFGLGYGTLIYGIIALGYKLLQLIPVQIENSVSSFLANFAPTTIWHYLLLMFIIVPGEEIFWRGFVQQQLKQYMTTFAAIFLSAILFGLALGLGNFWPGQLAGLAAGLVLGALYEWKRSMPLIIIAHLVMIVLLFLVQPLSIL</sequence>